<name>A0ACC0EZ89_9BASI</name>
<dbReference type="Proteomes" id="UP001060170">
    <property type="component" value="Chromosome 2"/>
</dbReference>
<evidence type="ECO:0000313" key="2">
    <source>
        <dbReference type="Proteomes" id="UP001060170"/>
    </source>
</evidence>
<reference evidence="2" key="2">
    <citation type="journal article" date="2018" name="Mol. Plant Microbe Interact.">
        <title>Genome sequence resources for the wheat stripe rust pathogen (Puccinia striiformis f. sp. tritici) and the barley stripe rust pathogen (Puccinia striiformis f. sp. hordei).</title>
        <authorList>
            <person name="Xia C."/>
            <person name="Wang M."/>
            <person name="Yin C."/>
            <person name="Cornejo O.E."/>
            <person name="Hulbert S.H."/>
            <person name="Chen X."/>
        </authorList>
    </citation>
    <scope>NUCLEOTIDE SEQUENCE [LARGE SCALE GENOMIC DNA]</scope>
    <source>
        <strain evidence="2">93-210</strain>
    </source>
</reference>
<dbReference type="EMBL" id="CM045866">
    <property type="protein sequence ID" value="KAI7961718.1"/>
    <property type="molecule type" value="Genomic_DNA"/>
</dbReference>
<keyword evidence="2" id="KW-1185">Reference proteome</keyword>
<gene>
    <name evidence="1" type="ORF">MJO28_002207</name>
</gene>
<protein>
    <submittedName>
        <fullName evidence="1">Uncharacterized protein</fullName>
    </submittedName>
</protein>
<proteinExistence type="predicted"/>
<organism evidence="1 2">
    <name type="scientific">Puccinia striiformis f. sp. tritici</name>
    <dbReference type="NCBI Taxonomy" id="168172"/>
    <lineage>
        <taxon>Eukaryota</taxon>
        <taxon>Fungi</taxon>
        <taxon>Dikarya</taxon>
        <taxon>Basidiomycota</taxon>
        <taxon>Pucciniomycotina</taxon>
        <taxon>Pucciniomycetes</taxon>
        <taxon>Pucciniales</taxon>
        <taxon>Pucciniaceae</taxon>
        <taxon>Puccinia</taxon>
    </lineage>
</organism>
<reference evidence="1 2" key="3">
    <citation type="journal article" date="2022" name="Microbiol. Spectr.">
        <title>Folding features and dynamics of 3D genome architecture in plant fungal pathogens.</title>
        <authorList>
            <person name="Xia C."/>
        </authorList>
    </citation>
    <scope>NUCLEOTIDE SEQUENCE [LARGE SCALE GENOMIC DNA]</scope>
    <source>
        <strain evidence="1 2">93-210</strain>
    </source>
</reference>
<sequence length="163" mass="17650">MHKATGDQKYLDMATPYSDYSLQTFTASNTSGIIAELCESTASCNCEQQGFKAIYTQILVYLYRETNNSAMKQAIEMVIDTAVHAMASHSCDADWNCAGNWAANGPPIKNARAQQVSTALLVAAVGIHRTSGLDAGVVDHHTHIKTSKIKKLRKSSSKLSPLT</sequence>
<evidence type="ECO:0000313" key="1">
    <source>
        <dbReference type="EMBL" id="KAI7961718.1"/>
    </source>
</evidence>
<reference evidence="2" key="1">
    <citation type="journal article" date="2018" name="BMC Genomics">
        <title>Genomic insights into host adaptation between the wheat stripe rust pathogen (Puccinia striiformis f. sp. tritici) and the barley stripe rust pathogen (Puccinia striiformis f. sp. hordei).</title>
        <authorList>
            <person name="Xia C."/>
            <person name="Wang M."/>
            <person name="Yin C."/>
            <person name="Cornejo O.E."/>
            <person name="Hulbert S.H."/>
            <person name="Chen X."/>
        </authorList>
    </citation>
    <scope>NUCLEOTIDE SEQUENCE [LARGE SCALE GENOMIC DNA]</scope>
    <source>
        <strain evidence="2">93-210</strain>
    </source>
</reference>
<comment type="caution">
    <text evidence="1">The sequence shown here is derived from an EMBL/GenBank/DDBJ whole genome shotgun (WGS) entry which is preliminary data.</text>
</comment>
<accession>A0ACC0EZ89</accession>